<keyword evidence="10 15" id="KW-1133">Transmembrane helix</keyword>
<evidence type="ECO:0000313" key="18">
    <source>
        <dbReference type="RefSeq" id="XP_032126235.1"/>
    </source>
</evidence>
<keyword evidence="8" id="KW-0391">Immunity</keyword>
<reference evidence="18" key="1">
    <citation type="submission" date="2025-08" db="UniProtKB">
        <authorList>
            <consortium name="RefSeq"/>
        </authorList>
    </citation>
    <scope>IDENTIFICATION</scope>
    <source>
        <tissue evidence="18">Blood</tissue>
    </source>
</reference>
<evidence type="ECO:0000256" key="9">
    <source>
        <dbReference type="ARBA" id="ARBA00022968"/>
    </source>
</evidence>
<name>A0A6J3H8B1_SAPAP</name>
<evidence type="ECO:0000256" key="4">
    <source>
        <dbReference type="ARBA" id="ARBA00022692"/>
    </source>
</evidence>
<dbReference type="Pfam" id="PF00059">
    <property type="entry name" value="Lectin_C"/>
    <property type="match status" value="1"/>
</dbReference>
<evidence type="ECO:0000313" key="17">
    <source>
        <dbReference type="Proteomes" id="UP000504640"/>
    </source>
</evidence>
<organism evidence="17 18">
    <name type="scientific">Sapajus apella</name>
    <name type="common">Brown-capped capuchin</name>
    <name type="synonym">Cebus apella</name>
    <dbReference type="NCBI Taxonomy" id="9515"/>
    <lineage>
        <taxon>Eukaryota</taxon>
        <taxon>Metazoa</taxon>
        <taxon>Chordata</taxon>
        <taxon>Craniata</taxon>
        <taxon>Vertebrata</taxon>
        <taxon>Euteleostomi</taxon>
        <taxon>Mammalia</taxon>
        <taxon>Eutheria</taxon>
        <taxon>Euarchontoglires</taxon>
        <taxon>Primates</taxon>
        <taxon>Haplorrhini</taxon>
        <taxon>Platyrrhini</taxon>
        <taxon>Cebidae</taxon>
        <taxon>Cebinae</taxon>
        <taxon>Sapajus</taxon>
    </lineage>
</organism>
<dbReference type="PROSITE" id="PS50041">
    <property type="entry name" value="C_TYPE_LECTIN_2"/>
    <property type="match status" value="1"/>
</dbReference>
<keyword evidence="9" id="KW-0735">Signal-anchor</keyword>
<evidence type="ECO:0000256" key="2">
    <source>
        <dbReference type="ARBA" id="ARBA00022475"/>
    </source>
</evidence>
<dbReference type="InterPro" id="IPR016187">
    <property type="entry name" value="CTDL_fold"/>
</dbReference>
<dbReference type="GO" id="GO:0030246">
    <property type="term" value="F:carbohydrate binding"/>
    <property type="evidence" value="ECO:0007669"/>
    <property type="project" value="UniProtKB-KW"/>
</dbReference>
<dbReference type="InterPro" id="IPR051379">
    <property type="entry name" value="C-type_Lectin_Receptor_IMM"/>
</dbReference>
<dbReference type="PROSITE" id="PS00615">
    <property type="entry name" value="C_TYPE_LECTIN_1"/>
    <property type="match status" value="1"/>
</dbReference>
<keyword evidence="4 15" id="KW-0812">Transmembrane</keyword>
<evidence type="ECO:0000256" key="11">
    <source>
        <dbReference type="ARBA" id="ARBA00023130"/>
    </source>
</evidence>
<evidence type="ECO:0000259" key="16">
    <source>
        <dbReference type="PROSITE" id="PS50041"/>
    </source>
</evidence>
<keyword evidence="13" id="KW-1015">Disulfide bond</keyword>
<dbReference type="GO" id="GO:0005886">
    <property type="term" value="C:plasma membrane"/>
    <property type="evidence" value="ECO:0007669"/>
    <property type="project" value="UniProtKB-SubCell"/>
</dbReference>
<evidence type="ECO:0000256" key="12">
    <source>
        <dbReference type="ARBA" id="ARBA00023136"/>
    </source>
</evidence>
<evidence type="ECO:0000256" key="13">
    <source>
        <dbReference type="ARBA" id="ARBA00023157"/>
    </source>
</evidence>
<keyword evidence="7" id="KW-0106">Calcium</keyword>
<evidence type="ECO:0000256" key="15">
    <source>
        <dbReference type="SAM" id="Phobius"/>
    </source>
</evidence>
<dbReference type="GeneID" id="116544178"/>
<keyword evidence="17" id="KW-1185">Reference proteome</keyword>
<evidence type="ECO:0000256" key="8">
    <source>
        <dbReference type="ARBA" id="ARBA00022859"/>
    </source>
</evidence>
<keyword evidence="6" id="KW-0430">Lectin</keyword>
<evidence type="ECO:0000256" key="7">
    <source>
        <dbReference type="ARBA" id="ARBA00022837"/>
    </source>
</evidence>
<evidence type="ECO:0000256" key="6">
    <source>
        <dbReference type="ARBA" id="ARBA00022734"/>
    </source>
</evidence>
<sequence>MTSEITYAEVSFNNESKFSGINSSAASKARTAPHKSNPGFPKLPCASLLMLLLLMAISFFIAFVIFFQKYSQLLEKKTTKDLVHTTLECVKKNMTTEGTAWNCCPKNWKLFSSNCYFISTESASWQESEKKCAGMEAHLLVINTQEEQKFIFQNLEQKSAYFVGLSDPEGQRRWQWVDQTPYNESATFWHQGEPSDTKERCVLLNFRRDLRSWGLNDVPCEDRQRSVCEMMAIHL</sequence>
<evidence type="ECO:0000256" key="10">
    <source>
        <dbReference type="ARBA" id="ARBA00022989"/>
    </source>
</evidence>
<keyword evidence="14" id="KW-0325">Glycoprotein</keyword>
<dbReference type="SUPFAM" id="SSF56436">
    <property type="entry name" value="C-type lectin-like"/>
    <property type="match status" value="1"/>
</dbReference>
<dbReference type="GO" id="GO:0002250">
    <property type="term" value="P:adaptive immune response"/>
    <property type="evidence" value="ECO:0007669"/>
    <property type="project" value="UniProtKB-KW"/>
</dbReference>
<keyword evidence="3" id="KW-0399">Innate immunity</keyword>
<dbReference type="CTD" id="50856"/>
<dbReference type="InterPro" id="IPR016186">
    <property type="entry name" value="C-type_lectin-like/link_sf"/>
</dbReference>
<feature type="transmembrane region" description="Helical" evidence="15">
    <location>
        <begin position="46"/>
        <end position="67"/>
    </location>
</feature>
<dbReference type="FunFam" id="3.10.100.10:FF:000024">
    <property type="entry name" value="C-type lectin domain family 4 member A"/>
    <property type="match status" value="1"/>
</dbReference>
<proteinExistence type="predicted"/>
<dbReference type="AlphaFoldDB" id="A0A6J3H8B1"/>
<dbReference type="SMART" id="SM00034">
    <property type="entry name" value="CLECT"/>
    <property type="match status" value="1"/>
</dbReference>
<evidence type="ECO:0000256" key="3">
    <source>
        <dbReference type="ARBA" id="ARBA00022588"/>
    </source>
</evidence>
<comment type="subcellular location">
    <subcellularLocation>
        <location evidence="1">Cell membrane</location>
        <topology evidence="1">Single-pass type II membrane protein</topology>
    </subcellularLocation>
</comment>
<dbReference type="PANTHER" id="PTHR46746">
    <property type="entry name" value="KILLER CELL LECTIN-LIKE RECEPTOR SUBFAMILY F MEMBER 2"/>
    <property type="match status" value="1"/>
</dbReference>
<evidence type="ECO:0000256" key="5">
    <source>
        <dbReference type="ARBA" id="ARBA00022723"/>
    </source>
</evidence>
<dbReference type="CDD" id="cd03590">
    <property type="entry name" value="CLECT_DC-SIGN_like"/>
    <property type="match status" value="1"/>
</dbReference>
<keyword evidence="2" id="KW-1003">Cell membrane</keyword>
<keyword evidence="11" id="KW-1064">Adaptive immunity</keyword>
<dbReference type="PANTHER" id="PTHR46746:SF9">
    <property type="entry name" value="CD209 ANTIGEN-LIKE PROTEIN C-LIKE"/>
    <property type="match status" value="1"/>
</dbReference>
<dbReference type="RefSeq" id="XP_032126235.1">
    <property type="nucleotide sequence ID" value="XM_032270344.1"/>
</dbReference>
<protein>
    <submittedName>
        <fullName evidence="18">C-type lectin domain family 4 member A isoform X1</fullName>
    </submittedName>
</protein>
<keyword evidence="5" id="KW-0479">Metal-binding</keyword>
<dbReference type="Proteomes" id="UP000504640">
    <property type="component" value="Unplaced"/>
</dbReference>
<evidence type="ECO:0000256" key="14">
    <source>
        <dbReference type="ARBA" id="ARBA00023180"/>
    </source>
</evidence>
<evidence type="ECO:0000256" key="1">
    <source>
        <dbReference type="ARBA" id="ARBA00004401"/>
    </source>
</evidence>
<feature type="domain" description="C-type lectin" evidence="16">
    <location>
        <begin position="111"/>
        <end position="229"/>
    </location>
</feature>
<gene>
    <name evidence="18" type="primary">CLEC4A</name>
</gene>
<dbReference type="InterPro" id="IPR033989">
    <property type="entry name" value="CD209-like_CTLD"/>
</dbReference>
<dbReference type="InterPro" id="IPR018378">
    <property type="entry name" value="C-type_lectin_CS"/>
</dbReference>
<accession>A0A6J3H8B1</accession>
<dbReference type="GO" id="GO:0045087">
    <property type="term" value="P:innate immune response"/>
    <property type="evidence" value="ECO:0007669"/>
    <property type="project" value="UniProtKB-KW"/>
</dbReference>
<keyword evidence="12 15" id="KW-0472">Membrane</keyword>
<dbReference type="Gene3D" id="3.10.100.10">
    <property type="entry name" value="Mannose-Binding Protein A, subunit A"/>
    <property type="match status" value="1"/>
</dbReference>
<dbReference type="InterPro" id="IPR001304">
    <property type="entry name" value="C-type_lectin-like"/>
</dbReference>
<dbReference type="GO" id="GO:0046872">
    <property type="term" value="F:metal ion binding"/>
    <property type="evidence" value="ECO:0007669"/>
    <property type="project" value="UniProtKB-KW"/>
</dbReference>